<evidence type="ECO:0000256" key="5">
    <source>
        <dbReference type="SAM" id="Phobius"/>
    </source>
</evidence>
<evidence type="ECO:0000256" key="2">
    <source>
        <dbReference type="ARBA" id="ARBA00023224"/>
    </source>
</evidence>
<evidence type="ECO:0000256" key="4">
    <source>
        <dbReference type="PROSITE-ProRule" id="PRU00284"/>
    </source>
</evidence>
<keyword evidence="5" id="KW-1133">Transmembrane helix</keyword>
<dbReference type="PROSITE" id="PS50111">
    <property type="entry name" value="CHEMOTAXIS_TRANSDUC_2"/>
    <property type="match status" value="1"/>
</dbReference>
<evidence type="ECO:0000256" key="3">
    <source>
        <dbReference type="ARBA" id="ARBA00029447"/>
    </source>
</evidence>
<evidence type="ECO:0000313" key="7">
    <source>
        <dbReference type="EMBL" id="MFC3914258.1"/>
    </source>
</evidence>
<comment type="subcellular location">
    <subcellularLocation>
        <location evidence="1">Membrane</location>
    </subcellularLocation>
</comment>
<dbReference type="InterPro" id="IPR004010">
    <property type="entry name" value="Double_Cache_2"/>
</dbReference>
<accession>A0ABV8CQ64</accession>
<name>A0ABV8CQ64_9GAMM</name>
<dbReference type="RefSeq" id="WP_377152941.1">
    <property type="nucleotide sequence ID" value="NZ_JBHSAF010000014.1"/>
</dbReference>
<dbReference type="CDD" id="cd11386">
    <property type="entry name" value="MCP_signal"/>
    <property type="match status" value="1"/>
</dbReference>
<dbReference type="SMART" id="SM00283">
    <property type="entry name" value="MA"/>
    <property type="match status" value="1"/>
</dbReference>
<feature type="domain" description="Methyl-accepting transducer" evidence="6">
    <location>
        <begin position="283"/>
        <end position="519"/>
    </location>
</feature>
<dbReference type="SUPFAM" id="SSF58104">
    <property type="entry name" value="Methyl-accepting chemotaxis protein (MCP) signaling domain"/>
    <property type="match status" value="1"/>
</dbReference>
<feature type="transmembrane region" description="Helical" evidence="5">
    <location>
        <begin position="30"/>
        <end position="51"/>
    </location>
</feature>
<dbReference type="EMBL" id="JBHSAF010000014">
    <property type="protein sequence ID" value="MFC3914258.1"/>
    <property type="molecule type" value="Genomic_DNA"/>
</dbReference>
<comment type="similarity">
    <text evidence="3">Belongs to the methyl-accepting chemotaxis (MCP) protein family.</text>
</comment>
<dbReference type="PANTHER" id="PTHR32089">
    <property type="entry name" value="METHYL-ACCEPTING CHEMOTAXIS PROTEIN MCPB"/>
    <property type="match status" value="1"/>
</dbReference>
<gene>
    <name evidence="7" type="ORF">ACFOSS_12360</name>
</gene>
<reference evidence="8" key="1">
    <citation type="journal article" date="2019" name="Int. J. Syst. Evol. Microbiol.">
        <title>The Global Catalogue of Microorganisms (GCM) 10K type strain sequencing project: providing services to taxonomists for standard genome sequencing and annotation.</title>
        <authorList>
            <consortium name="The Broad Institute Genomics Platform"/>
            <consortium name="The Broad Institute Genome Sequencing Center for Infectious Disease"/>
            <person name="Wu L."/>
            <person name="Ma J."/>
        </authorList>
    </citation>
    <scope>NUCLEOTIDE SEQUENCE [LARGE SCALE GENOMIC DNA]</scope>
    <source>
        <strain evidence="8">CCUG 54939</strain>
    </source>
</reference>
<dbReference type="CDD" id="cd18774">
    <property type="entry name" value="PDC2_HK_sensor"/>
    <property type="match status" value="1"/>
</dbReference>
<dbReference type="Proteomes" id="UP001595692">
    <property type="component" value="Unassembled WGS sequence"/>
</dbReference>
<proteinExistence type="inferred from homology"/>
<keyword evidence="8" id="KW-1185">Reference proteome</keyword>
<evidence type="ECO:0000256" key="1">
    <source>
        <dbReference type="ARBA" id="ARBA00004370"/>
    </source>
</evidence>
<comment type="caution">
    <text evidence="7">The sequence shown here is derived from an EMBL/GenBank/DDBJ whole genome shotgun (WGS) entry which is preliminary data.</text>
</comment>
<evidence type="ECO:0000313" key="8">
    <source>
        <dbReference type="Proteomes" id="UP001595692"/>
    </source>
</evidence>
<keyword evidence="2 4" id="KW-0807">Transducer</keyword>
<dbReference type="PANTHER" id="PTHR32089:SF120">
    <property type="entry name" value="METHYL-ACCEPTING CHEMOTAXIS PROTEIN TLPQ"/>
    <property type="match status" value="1"/>
</dbReference>
<organism evidence="7 8">
    <name type="scientific">Pseudaeromonas sharmana</name>
    <dbReference type="NCBI Taxonomy" id="328412"/>
    <lineage>
        <taxon>Bacteria</taxon>
        <taxon>Pseudomonadati</taxon>
        <taxon>Pseudomonadota</taxon>
        <taxon>Gammaproteobacteria</taxon>
        <taxon>Aeromonadales</taxon>
        <taxon>Aeromonadaceae</taxon>
        <taxon>Pseudaeromonas</taxon>
    </lineage>
</organism>
<dbReference type="Pfam" id="PF00015">
    <property type="entry name" value="MCPsignal"/>
    <property type="match status" value="1"/>
</dbReference>
<evidence type="ECO:0000259" key="6">
    <source>
        <dbReference type="PROSITE" id="PS50111"/>
    </source>
</evidence>
<dbReference type="Gene3D" id="1.10.287.950">
    <property type="entry name" value="Methyl-accepting chemotaxis protein"/>
    <property type="match status" value="1"/>
</dbReference>
<protein>
    <submittedName>
        <fullName evidence="7">Methyl-accepting chemotaxis protein</fullName>
    </submittedName>
</protein>
<keyword evidence="5" id="KW-0472">Membrane</keyword>
<keyword evidence="5" id="KW-0812">Transmembrane</keyword>
<dbReference type="InterPro" id="IPR004089">
    <property type="entry name" value="MCPsignal_dom"/>
</dbReference>
<dbReference type="Pfam" id="PF08269">
    <property type="entry name" value="dCache_2"/>
    <property type="match status" value="1"/>
</dbReference>
<dbReference type="Gene3D" id="3.30.450.20">
    <property type="entry name" value="PAS domain"/>
    <property type="match status" value="1"/>
</dbReference>
<sequence>MSLPAASFEQERQPATVIAWFSRFKFGTKMNLLAVLMLLLFLGGALFNALAAKDSVQLSLEEGLQNQVNSYAALLIASQRRESGEGFATYARNLLDAARWGENQSGYLFLTDRTGRFVAYPPKPELLGQRPPATVVAETGRDITESFADVAATGTPRLIHYRYIKPGSGEVQNKATYLVAVGDYVLGAGLYLDAADVAFEEYVWSSLGQVLIITLAMMTLVQLVGRGVSHQVRLSLGSLRRITDRILDQGVAVWGNDEFAAINRELEQTRQHLAHLLFQQRSSAQMVAAASLQMDSGVLQVTAAIHEQQGRLNELASAMEQMSSSVQEVAVQANRCAGDTRHAAQSVTEGEQEVGRAIHSMQALTVELNHCAEGIGAVKQQVSAISQVVDAINSISEQTNLLALNAAIEAARAGSYGRGFAVVADEVRQLASRTQTATKDIAVMIGRLQDNTDEAVSRMNYAVNQAQVAANEAGSANQEFSRIASQTQNLMQGTELIATSAEEQSQVSQQVTAALLAIRHAVDETAQVLEELTIAGRSLADEAQGLEQQVERYRLPARD</sequence>